<dbReference type="SMART" id="SM00758">
    <property type="entry name" value="PA14"/>
    <property type="match status" value="1"/>
</dbReference>
<dbReference type="EC" id="3.2.1.51" evidence="2"/>
<dbReference type="Pfam" id="PF00754">
    <property type="entry name" value="F5_F8_type_C"/>
    <property type="match status" value="1"/>
</dbReference>
<feature type="domain" description="PA14" evidence="6">
    <location>
        <begin position="526"/>
        <end position="676"/>
    </location>
</feature>
<dbReference type="SUPFAM" id="SSF51445">
    <property type="entry name" value="(Trans)glycosidases"/>
    <property type="match status" value="1"/>
</dbReference>
<dbReference type="Gene3D" id="3.90.182.10">
    <property type="entry name" value="Toxin - Anthrax Protective Antigen,domain 1"/>
    <property type="match status" value="1"/>
</dbReference>
<gene>
    <name evidence="7" type="ORF">CH238_08695</name>
</gene>
<evidence type="ECO:0000256" key="4">
    <source>
        <dbReference type="ARBA" id="ARBA00022801"/>
    </source>
</evidence>
<dbReference type="InterPro" id="IPR017853">
    <property type="entry name" value="GH"/>
</dbReference>
<dbReference type="Gene3D" id="3.20.20.80">
    <property type="entry name" value="Glycosidases"/>
    <property type="match status" value="1"/>
</dbReference>
<evidence type="ECO:0000259" key="6">
    <source>
        <dbReference type="PROSITE" id="PS51820"/>
    </source>
</evidence>
<comment type="caution">
    <text evidence="7">The sequence shown here is derived from an EMBL/GenBank/DDBJ whole genome shotgun (WGS) entry which is preliminary data.</text>
</comment>
<dbReference type="AlphaFoldDB" id="A0A855A4X2"/>
<evidence type="ECO:0000256" key="1">
    <source>
        <dbReference type="ARBA" id="ARBA00007951"/>
    </source>
</evidence>
<dbReference type="PROSITE" id="PS51820">
    <property type="entry name" value="PA14"/>
    <property type="match status" value="1"/>
</dbReference>
<dbReference type="Proteomes" id="UP000220611">
    <property type="component" value="Unassembled WGS sequence"/>
</dbReference>
<keyword evidence="4" id="KW-0378">Hydrolase</keyword>
<sequence length="681" mass="77768">MMDAMQEAPWVVTFDPKDTLEEKLKKAAHVKPSPAQLNWMEKEFIGFVHYSPNTFNHVQWGNGTEKKSDYHPSKLDVPQWCRVCSRAGMKMMIFTAKHHDGFCQWNTKTTDFSSETILGGEDVMESLQKGCEDNEMGLGVYLSPWDMHQRGKGLWPKPEYNQYFLAQLRELLTNYGRVDEVWFDGACSDFEIWKPVPAYAPREWYKLIEQLQPGAVVRLYDPHELAAPETWELVKAGKQKLCWAGKGVRWVGNEGGASRENEWSVQPVFSREIAENATWKDLGEEKYYENAVGAIWYPLEVNTVLLNQWFWNEKTSSVRKLSDLIEVYYNSIGNNGVLLLNVSPDTQGIIRQDQEERLLQMRAYLEETFCVNLAGNAAVVCTAEAKGHEAVKVLDGEKLTYWTSPGEWSLGDSTASLTFDLGGEKTFDQVMVQEFIEEGQRVADWRLEVWMDQEWVEVVRHKTIGYKTVRRFDPVTASKVRFQILRSWDTPMIRSFGLYQSAPLPKEQEDISIELDLEPESIEERALSDGLHFCCYDSGMQSAALLDSMVGAKEAQGGSVFAVKEINNGTAAVVREEYGDKKIGFSLSFEGYLQVPADGSYLFQLENTDGGQLYLCGNLVVNNDEPHEQKAETRSVDLKKGYYPVKVLYTSFRHPGSLRLCWKRPGHDLSEISSKYFFHKV</sequence>
<dbReference type="InterPro" id="IPR000933">
    <property type="entry name" value="Glyco_hydro_29"/>
</dbReference>
<evidence type="ECO:0000313" key="7">
    <source>
        <dbReference type="EMBL" id="PEQ24263.1"/>
    </source>
</evidence>
<accession>A0A855A4X2</accession>
<name>A0A855A4X2_9FIRM</name>
<dbReference type="Pfam" id="PF07691">
    <property type="entry name" value="PA14"/>
    <property type="match status" value="1"/>
</dbReference>
<dbReference type="SUPFAM" id="SSF49785">
    <property type="entry name" value="Galactose-binding domain-like"/>
    <property type="match status" value="1"/>
</dbReference>
<dbReference type="PANTHER" id="PTHR10030:SF37">
    <property type="entry name" value="ALPHA-L-FUCOSIDASE-RELATED"/>
    <property type="match status" value="1"/>
</dbReference>
<keyword evidence="5" id="KW-0326">Glycosidase</keyword>
<dbReference type="InterPro" id="IPR057739">
    <property type="entry name" value="Glyco_hydro_29_N"/>
</dbReference>
<dbReference type="InterPro" id="IPR008979">
    <property type="entry name" value="Galactose-bd-like_sf"/>
</dbReference>
<organism evidence="7 8">
    <name type="scientific">[Clostridium] leptum DSM 753</name>
    <dbReference type="NCBI Taxonomy" id="428125"/>
    <lineage>
        <taxon>Bacteria</taxon>
        <taxon>Bacillati</taxon>
        <taxon>Bacillota</taxon>
        <taxon>Clostridia</taxon>
        <taxon>Eubacteriales</taxon>
        <taxon>Oscillospiraceae</taxon>
        <taxon>Oscillospiraceae incertae sedis</taxon>
    </lineage>
</organism>
<evidence type="ECO:0000256" key="5">
    <source>
        <dbReference type="ARBA" id="ARBA00023295"/>
    </source>
</evidence>
<dbReference type="Pfam" id="PF01120">
    <property type="entry name" value="Alpha_L_fucos"/>
    <property type="match status" value="1"/>
</dbReference>
<dbReference type="SUPFAM" id="SSF56988">
    <property type="entry name" value="Anthrax protective antigen"/>
    <property type="match status" value="1"/>
</dbReference>
<keyword evidence="8" id="KW-1185">Reference proteome</keyword>
<dbReference type="PANTHER" id="PTHR10030">
    <property type="entry name" value="ALPHA-L-FUCOSIDASE"/>
    <property type="match status" value="1"/>
</dbReference>
<dbReference type="GO" id="GO:0016139">
    <property type="term" value="P:glycoside catabolic process"/>
    <property type="evidence" value="ECO:0007669"/>
    <property type="project" value="TreeGrafter"/>
</dbReference>
<proteinExistence type="inferred from homology"/>
<dbReference type="OrthoDB" id="107551at2"/>
<dbReference type="InterPro" id="IPR000421">
    <property type="entry name" value="FA58C"/>
</dbReference>
<dbReference type="GO" id="GO:0006004">
    <property type="term" value="P:fucose metabolic process"/>
    <property type="evidence" value="ECO:0007669"/>
    <property type="project" value="TreeGrafter"/>
</dbReference>
<dbReference type="Gene3D" id="2.60.120.260">
    <property type="entry name" value="Galactose-binding domain-like"/>
    <property type="match status" value="1"/>
</dbReference>
<dbReference type="InterPro" id="IPR037524">
    <property type="entry name" value="PA14/GLEYA"/>
</dbReference>
<dbReference type="GO" id="GO:0005764">
    <property type="term" value="C:lysosome"/>
    <property type="evidence" value="ECO:0007669"/>
    <property type="project" value="TreeGrafter"/>
</dbReference>
<dbReference type="SMART" id="SM00812">
    <property type="entry name" value="Alpha_L_fucos"/>
    <property type="match status" value="1"/>
</dbReference>
<reference evidence="7 8" key="1">
    <citation type="submission" date="2017-07" db="EMBL/GenBank/DDBJ databases">
        <title>Prevalence of linear plasmids in Cutibacterium (Propionibacterium) acnes isolates obtained from prostatic tissue.</title>
        <authorList>
            <person name="Davidsson S."/>
            <person name="Carlsson J."/>
            <person name="Molling P."/>
            <person name="Andren O."/>
            <person name="Andersson S.-O."/>
            <person name="Brzuszkiewicz E."/>
            <person name="Poehlein A."/>
            <person name="Al-Zeer M."/>
            <person name="Brinkmann V."/>
            <person name="Scavenius C."/>
            <person name="Nazipi S."/>
            <person name="Soderquist B."/>
            <person name="Bruggemann H."/>
        </authorList>
    </citation>
    <scope>NUCLEOTIDE SEQUENCE [LARGE SCALE GENOMIC DNA]</scope>
    <source>
        <strain evidence="7 8">DSM 753</strain>
    </source>
</reference>
<evidence type="ECO:0000256" key="2">
    <source>
        <dbReference type="ARBA" id="ARBA00012662"/>
    </source>
</evidence>
<comment type="similarity">
    <text evidence="1">Belongs to the glycosyl hydrolase 29 family.</text>
</comment>
<dbReference type="InterPro" id="IPR011658">
    <property type="entry name" value="PA14_dom"/>
</dbReference>
<dbReference type="EMBL" id="NOXF01000006">
    <property type="protein sequence ID" value="PEQ24263.1"/>
    <property type="molecule type" value="Genomic_DNA"/>
</dbReference>
<keyword evidence="3" id="KW-0732">Signal</keyword>
<evidence type="ECO:0000313" key="8">
    <source>
        <dbReference type="Proteomes" id="UP000220611"/>
    </source>
</evidence>
<evidence type="ECO:0000256" key="3">
    <source>
        <dbReference type="ARBA" id="ARBA00022729"/>
    </source>
</evidence>
<protein>
    <recommendedName>
        <fullName evidence="2">alpha-L-fucosidase</fullName>
        <ecNumber evidence="2">3.2.1.51</ecNumber>
    </recommendedName>
</protein>
<dbReference type="GO" id="GO:0004560">
    <property type="term" value="F:alpha-L-fucosidase activity"/>
    <property type="evidence" value="ECO:0007669"/>
    <property type="project" value="InterPro"/>
</dbReference>